<dbReference type="Pfam" id="PF01549">
    <property type="entry name" value="ShK"/>
    <property type="match status" value="2"/>
</dbReference>
<feature type="transmembrane region" description="Helical" evidence="12">
    <location>
        <begin position="25"/>
        <end position="43"/>
    </location>
</feature>
<feature type="region of interest" description="Disordered" evidence="11">
    <location>
        <begin position="63"/>
        <end position="107"/>
    </location>
</feature>
<keyword evidence="5" id="KW-0479">Metal-binding</keyword>
<evidence type="ECO:0000256" key="2">
    <source>
        <dbReference type="ARBA" id="ARBA00004167"/>
    </source>
</evidence>
<keyword evidence="8" id="KW-0560">Oxidoreductase</keyword>
<sequence length="443" mass="48724">MAKAKKSNAKGVAAAANKKMPKSEVLCPLLVLFVAVITGVIFLPDVMNSAKPWLQRTLRLHNDSERVQPSPSQEARAETIPTGTVQDAMPSPPEEVKRAPPAPPALGEDAHKECAAWAALGECAANPAFMLEQCKASCSGGQYALQDTWNSSECMAWAGSGECEVNAKFMQQSCKLSCSKVLAQRRAYDARCPKPPESSAALRPGVINETFSLIMSSADFAHLQPERISEDPPIILFHNFLSDHEADTFIAHGKGKYEESRGVGVDKDGKMTDVKTEIRTSSHTWCQQAACINDPIVQGVIKRVSEVTRTPEANGEFAQLVYYHACDDVAGEKCAFYRRHSDYIEGDAHRAQGVRIFTFFMYLNDVEEGGGTRFTDLPTPVTFQPSRGKAILWPSVKSDEPNTMEPRTHHEALPVTKGEKFGANFWIHQYDFKTPHSTGCTMN</sequence>
<proteinExistence type="predicted"/>
<dbReference type="GO" id="GO:0004656">
    <property type="term" value="F:procollagen-proline 4-dioxygenase activity"/>
    <property type="evidence" value="ECO:0007669"/>
    <property type="project" value="TreeGrafter"/>
</dbReference>
<keyword evidence="4 12" id="KW-0812">Transmembrane</keyword>
<dbReference type="EMBL" id="HBGU01003732">
    <property type="protein sequence ID" value="CAD9398264.1"/>
    <property type="molecule type" value="Transcribed_RNA"/>
</dbReference>
<comment type="cofactor">
    <cofactor evidence="1">
        <name>L-ascorbate</name>
        <dbReference type="ChEBI" id="CHEBI:38290"/>
    </cofactor>
</comment>
<dbReference type="Pfam" id="PF13640">
    <property type="entry name" value="2OG-FeII_Oxy_3"/>
    <property type="match status" value="1"/>
</dbReference>
<comment type="subcellular location">
    <subcellularLocation>
        <location evidence="3">Endomembrane system</location>
    </subcellularLocation>
    <subcellularLocation>
        <location evidence="2">Membrane</location>
        <topology evidence="2">Single-pass membrane protein</topology>
    </subcellularLocation>
</comment>
<dbReference type="GO" id="GO:0005783">
    <property type="term" value="C:endoplasmic reticulum"/>
    <property type="evidence" value="ECO:0007669"/>
    <property type="project" value="TreeGrafter"/>
</dbReference>
<evidence type="ECO:0000313" key="14">
    <source>
        <dbReference type="EMBL" id="CAD9398264.1"/>
    </source>
</evidence>
<evidence type="ECO:0000256" key="4">
    <source>
        <dbReference type="ARBA" id="ARBA00022692"/>
    </source>
</evidence>
<protein>
    <recommendedName>
        <fullName evidence="13">Fe2OG dioxygenase domain-containing protein</fullName>
    </recommendedName>
</protein>
<dbReference type="PANTHER" id="PTHR10869:SF235">
    <property type="entry name" value="PROCOLLAGEN-PROLINE 4-DIOXYGENASE"/>
    <property type="match status" value="1"/>
</dbReference>
<keyword evidence="7 12" id="KW-1133">Transmembrane helix</keyword>
<dbReference type="Gene3D" id="2.60.120.620">
    <property type="entry name" value="q2cbj1_9rhob like domain"/>
    <property type="match status" value="1"/>
</dbReference>
<keyword evidence="6" id="KW-0223">Dioxygenase</keyword>
<dbReference type="GO" id="GO:0005506">
    <property type="term" value="F:iron ion binding"/>
    <property type="evidence" value="ECO:0007669"/>
    <property type="project" value="InterPro"/>
</dbReference>
<dbReference type="GO" id="GO:0016020">
    <property type="term" value="C:membrane"/>
    <property type="evidence" value="ECO:0007669"/>
    <property type="project" value="UniProtKB-SubCell"/>
</dbReference>
<reference evidence="14" key="1">
    <citation type="submission" date="2021-01" db="EMBL/GenBank/DDBJ databases">
        <authorList>
            <person name="Corre E."/>
            <person name="Pelletier E."/>
            <person name="Niang G."/>
            <person name="Scheremetjew M."/>
            <person name="Finn R."/>
            <person name="Kale V."/>
            <person name="Holt S."/>
            <person name="Cochrane G."/>
            <person name="Meng A."/>
            <person name="Brown T."/>
            <person name="Cohen L."/>
        </authorList>
    </citation>
    <scope>NUCLEOTIDE SEQUENCE</scope>
    <source>
        <strain evidence="14">UTEX LB 985</strain>
    </source>
</reference>
<evidence type="ECO:0000256" key="7">
    <source>
        <dbReference type="ARBA" id="ARBA00022989"/>
    </source>
</evidence>
<feature type="domain" description="Fe2OG dioxygenase" evidence="13">
    <location>
        <begin position="314"/>
        <end position="429"/>
    </location>
</feature>
<evidence type="ECO:0000259" key="13">
    <source>
        <dbReference type="PROSITE" id="PS51471"/>
    </source>
</evidence>
<keyword evidence="9" id="KW-0408">Iron</keyword>
<dbReference type="SMART" id="SM00702">
    <property type="entry name" value="P4Hc"/>
    <property type="match status" value="1"/>
</dbReference>
<evidence type="ECO:0000256" key="8">
    <source>
        <dbReference type="ARBA" id="ARBA00023002"/>
    </source>
</evidence>
<dbReference type="InterPro" id="IPR044862">
    <property type="entry name" value="Pro_4_hyd_alph_FE2OG_OXY"/>
</dbReference>
<evidence type="ECO:0000256" key="12">
    <source>
        <dbReference type="SAM" id="Phobius"/>
    </source>
</evidence>
<dbReference type="GO" id="GO:0031418">
    <property type="term" value="F:L-ascorbic acid binding"/>
    <property type="evidence" value="ECO:0007669"/>
    <property type="project" value="InterPro"/>
</dbReference>
<evidence type="ECO:0000256" key="1">
    <source>
        <dbReference type="ARBA" id="ARBA00001961"/>
    </source>
</evidence>
<dbReference type="AlphaFoldDB" id="A0A7S2BJA8"/>
<dbReference type="InterPro" id="IPR003582">
    <property type="entry name" value="ShKT_dom"/>
</dbReference>
<evidence type="ECO:0000256" key="3">
    <source>
        <dbReference type="ARBA" id="ARBA00004308"/>
    </source>
</evidence>
<dbReference type="InterPro" id="IPR045054">
    <property type="entry name" value="P4HA-like"/>
</dbReference>
<dbReference type="InterPro" id="IPR006620">
    <property type="entry name" value="Pro_4_hyd_alph"/>
</dbReference>
<dbReference type="PROSITE" id="PS51471">
    <property type="entry name" value="FE2OG_OXY"/>
    <property type="match status" value="1"/>
</dbReference>
<dbReference type="SMART" id="SM00254">
    <property type="entry name" value="ShKT"/>
    <property type="match status" value="2"/>
</dbReference>
<organism evidence="14">
    <name type="scientific">Haptolina brevifila</name>
    <dbReference type="NCBI Taxonomy" id="156173"/>
    <lineage>
        <taxon>Eukaryota</taxon>
        <taxon>Haptista</taxon>
        <taxon>Haptophyta</taxon>
        <taxon>Prymnesiophyceae</taxon>
        <taxon>Prymnesiales</taxon>
        <taxon>Prymnesiaceae</taxon>
        <taxon>Haptolina</taxon>
    </lineage>
</organism>
<evidence type="ECO:0000256" key="11">
    <source>
        <dbReference type="SAM" id="MobiDB-lite"/>
    </source>
</evidence>
<name>A0A7S2BJA8_9EUKA</name>
<evidence type="ECO:0000256" key="6">
    <source>
        <dbReference type="ARBA" id="ARBA00022964"/>
    </source>
</evidence>
<accession>A0A7S2BJA8</accession>
<gene>
    <name evidence="14" type="ORF">CBRE1094_LOCUS2011</name>
</gene>
<keyword evidence="10 12" id="KW-0472">Membrane</keyword>
<evidence type="ECO:0000256" key="10">
    <source>
        <dbReference type="ARBA" id="ARBA00023136"/>
    </source>
</evidence>
<dbReference type="InterPro" id="IPR005123">
    <property type="entry name" value="Oxoglu/Fe-dep_dioxygenase_dom"/>
</dbReference>
<dbReference type="PANTHER" id="PTHR10869">
    <property type="entry name" value="PROLYL 4-HYDROXYLASE ALPHA SUBUNIT"/>
    <property type="match status" value="1"/>
</dbReference>
<evidence type="ECO:0000256" key="5">
    <source>
        <dbReference type="ARBA" id="ARBA00022723"/>
    </source>
</evidence>
<evidence type="ECO:0000256" key="9">
    <source>
        <dbReference type="ARBA" id="ARBA00023004"/>
    </source>
</evidence>